<evidence type="ECO:0000313" key="3">
    <source>
        <dbReference type="Proteomes" id="UP000013047"/>
    </source>
</evidence>
<dbReference type="RefSeq" id="WP_004355159.1">
    <property type="nucleotide sequence ID" value="NZ_AMXF01000001.1"/>
</dbReference>
<dbReference type="PANTHER" id="PTHR40455:SF1">
    <property type="entry name" value="ANTITOXIN HIGA"/>
    <property type="match status" value="1"/>
</dbReference>
<feature type="domain" description="HTH cro/C1-type" evidence="1">
    <location>
        <begin position="81"/>
        <end position="133"/>
    </location>
</feature>
<dbReference type="GO" id="GO:0001046">
    <property type="term" value="F:core promoter sequence-specific DNA binding"/>
    <property type="evidence" value="ECO:0007669"/>
    <property type="project" value="TreeGrafter"/>
</dbReference>
<organism evidence="2 3">
    <name type="scientific">Thauera phenylacetica B4P</name>
    <dbReference type="NCBI Taxonomy" id="1234382"/>
    <lineage>
        <taxon>Bacteria</taxon>
        <taxon>Pseudomonadati</taxon>
        <taxon>Pseudomonadota</taxon>
        <taxon>Betaproteobacteria</taxon>
        <taxon>Rhodocyclales</taxon>
        <taxon>Zoogloeaceae</taxon>
        <taxon>Thauera</taxon>
    </lineage>
</organism>
<dbReference type="GO" id="GO:0006355">
    <property type="term" value="P:regulation of DNA-templated transcription"/>
    <property type="evidence" value="ECO:0007669"/>
    <property type="project" value="InterPro"/>
</dbReference>
<gene>
    <name evidence="2" type="ORF">C667_00945</name>
</gene>
<comment type="caution">
    <text evidence="2">The sequence shown here is derived from an EMBL/GenBank/DDBJ whole genome shotgun (WGS) entry which is preliminary data.</text>
</comment>
<dbReference type="PROSITE" id="PS50943">
    <property type="entry name" value="HTH_CROC1"/>
    <property type="match status" value="1"/>
</dbReference>
<dbReference type="InterPro" id="IPR001387">
    <property type="entry name" value="Cro/C1-type_HTH"/>
</dbReference>
<dbReference type="OrthoDB" id="9796786at2"/>
<evidence type="ECO:0000313" key="2">
    <source>
        <dbReference type="EMBL" id="ENO99183.1"/>
    </source>
</evidence>
<reference evidence="2 3" key="1">
    <citation type="submission" date="2012-09" db="EMBL/GenBank/DDBJ databases">
        <title>Draft Genome Sequences of 6 Strains from Genus Thauera.</title>
        <authorList>
            <person name="Liu B."/>
            <person name="Shapleigh J.P."/>
            <person name="Frostegard A.H."/>
        </authorList>
    </citation>
    <scope>NUCLEOTIDE SEQUENCE [LARGE SCALE GENOMIC DNA]</scope>
    <source>
        <strain evidence="2 3">B4P</strain>
    </source>
</reference>
<sequence length="135" mass="15079">MSVTDVLAPWAAINDALGLSAPIRDEAHYAELLAFVDEAFEQFGENDEHPIFGLVSIVADRIREYEARVHPWPELPPSELLRELMAEHGIRQSDLPEVGTQSVVSEVLAGKRGLNLRQVKALSERFKVPMEVFST</sequence>
<accession>N6ZXV0</accession>
<dbReference type="SUPFAM" id="SSF47413">
    <property type="entry name" value="lambda repressor-like DNA-binding domains"/>
    <property type="match status" value="1"/>
</dbReference>
<dbReference type="Proteomes" id="UP000013047">
    <property type="component" value="Unassembled WGS sequence"/>
</dbReference>
<dbReference type="AlphaFoldDB" id="N6ZXV0"/>
<name>N6ZXV0_9RHOO</name>
<dbReference type="PANTHER" id="PTHR40455">
    <property type="entry name" value="ANTITOXIN HIGA"/>
    <property type="match status" value="1"/>
</dbReference>
<dbReference type="InterPro" id="IPR039060">
    <property type="entry name" value="Antitox_HigA"/>
</dbReference>
<keyword evidence="3" id="KW-1185">Reference proteome</keyword>
<dbReference type="SMART" id="SM00530">
    <property type="entry name" value="HTH_XRE"/>
    <property type="match status" value="1"/>
</dbReference>
<dbReference type="InterPro" id="IPR010982">
    <property type="entry name" value="Lambda_DNA-bd_dom_sf"/>
</dbReference>
<proteinExistence type="predicted"/>
<dbReference type="EMBL" id="AMXF01000001">
    <property type="protein sequence ID" value="ENO99183.1"/>
    <property type="molecule type" value="Genomic_DNA"/>
</dbReference>
<evidence type="ECO:0000259" key="1">
    <source>
        <dbReference type="PROSITE" id="PS50943"/>
    </source>
</evidence>
<protein>
    <submittedName>
        <fullName evidence="2">Transcriptional regulator</fullName>
    </submittedName>
</protein>